<feature type="transmembrane region" description="Helical" evidence="2">
    <location>
        <begin position="219"/>
        <end position="239"/>
    </location>
</feature>
<feature type="transmembrane region" description="Helical" evidence="2">
    <location>
        <begin position="169"/>
        <end position="190"/>
    </location>
</feature>
<accession>A0A1Q5PK97</accession>
<gene>
    <name evidence="3" type="ORF">BSR29_07410</name>
</gene>
<reference evidence="3 4" key="1">
    <citation type="submission" date="2016-11" db="EMBL/GenBank/DDBJ databases">
        <title>Actinomyces gypaetusis sp. nov. isolated from the vulture Gypaetus barbatus in Qinghai Tibet Plateau China.</title>
        <authorList>
            <person name="Meng X."/>
        </authorList>
    </citation>
    <scope>NUCLEOTIDE SEQUENCE [LARGE SCALE GENOMIC DNA]</scope>
    <source>
        <strain evidence="3 4">VUL4_2</strain>
    </source>
</reference>
<evidence type="ECO:0000313" key="4">
    <source>
        <dbReference type="Proteomes" id="UP000186785"/>
    </source>
</evidence>
<evidence type="ECO:0000256" key="1">
    <source>
        <dbReference type="SAM" id="MobiDB-lite"/>
    </source>
</evidence>
<feature type="transmembrane region" description="Helical" evidence="2">
    <location>
        <begin position="43"/>
        <end position="66"/>
    </location>
</feature>
<feature type="transmembrane region" description="Helical" evidence="2">
    <location>
        <begin position="86"/>
        <end position="112"/>
    </location>
</feature>
<dbReference type="Proteomes" id="UP000186785">
    <property type="component" value="Unassembled WGS sequence"/>
</dbReference>
<keyword evidence="2" id="KW-0812">Transmembrane</keyword>
<protein>
    <recommendedName>
        <fullName evidence="5">DUF5671 domain-containing protein</fullName>
    </recommendedName>
</protein>
<keyword evidence="2" id="KW-1133">Transmembrane helix</keyword>
<feature type="transmembrane region" description="Helical" evidence="2">
    <location>
        <begin position="6"/>
        <end position="31"/>
    </location>
</feature>
<feature type="region of interest" description="Disordered" evidence="1">
    <location>
        <begin position="319"/>
        <end position="338"/>
    </location>
</feature>
<dbReference type="AlphaFoldDB" id="A0A1Q5PK97"/>
<evidence type="ECO:0008006" key="5">
    <source>
        <dbReference type="Google" id="ProtNLM"/>
    </source>
</evidence>
<feature type="transmembrane region" description="Helical" evidence="2">
    <location>
        <begin position="133"/>
        <end position="157"/>
    </location>
</feature>
<keyword evidence="2" id="KW-0472">Membrane</keyword>
<evidence type="ECO:0000256" key="2">
    <source>
        <dbReference type="SAM" id="Phobius"/>
    </source>
</evidence>
<proteinExistence type="predicted"/>
<dbReference type="EMBL" id="MQSV01000005">
    <property type="protein sequence ID" value="OKL46638.1"/>
    <property type="molecule type" value="Genomic_DNA"/>
</dbReference>
<dbReference type="RefSeq" id="WP_125899216.1">
    <property type="nucleotide sequence ID" value="NZ_MQSV01000005.1"/>
</dbReference>
<dbReference type="STRING" id="1921764.BSR28_04860"/>
<evidence type="ECO:0000313" key="3">
    <source>
        <dbReference type="EMBL" id="OKL46638.1"/>
    </source>
</evidence>
<comment type="caution">
    <text evidence="3">The sequence shown here is derived from an EMBL/GenBank/DDBJ whole genome shotgun (WGS) entry which is preliminary data.</text>
</comment>
<organism evidence="3 4">
    <name type="scientific">Boudabousia liubingyangii</name>
    <dbReference type="NCBI Taxonomy" id="1921764"/>
    <lineage>
        <taxon>Bacteria</taxon>
        <taxon>Bacillati</taxon>
        <taxon>Actinomycetota</taxon>
        <taxon>Actinomycetes</taxon>
        <taxon>Actinomycetales</taxon>
        <taxon>Actinomycetaceae</taxon>
        <taxon>Boudabousia</taxon>
    </lineage>
</organism>
<feature type="transmembrane region" description="Helical" evidence="2">
    <location>
        <begin position="251"/>
        <end position="271"/>
    </location>
</feature>
<name>A0A1Q5PK97_9ACTO</name>
<keyword evidence="4" id="KW-1185">Reference proteome</keyword>
<sequence length="338" mass="36652">MSESTLGAIFDTIGSLGLAFPIVIFLAWLGIHRVIRGAMPISYQVRSATAALIAPYAVVIGAALMLMGQTMVGMDLETGDMDPNSWWMAITVLPMGIACYLIADLLLFETLYRNHTAGLKRGANLETPKWGRFVPAPVRVLLGLSVLVVLGSLYWAWDASRGTKAAHVVTISVITAAVALLISLGTYVFAQRNISLRPALLSLNEKGDEAARWSSSTRITFWTIAFLWGSAALVFQTAIIQGLGEASRLKLAVQILGFGAPVVAFLTWMLFRSVRGGTIWPTSADLAEIDDEQTRRAAESERSVFSLLARGEAAGPVASVDYGRASEDELDEWDRRDD</sequence>